<feature type="chain" id="PRO_5046105750" evidence="1">
    <location>
        <begin position="19"/>
        <end position="63"/>
    </location>
</feature>
<dbReference type="EMBL" id="JAPCWZ010000007">
    <property type="protein sequence ID" value="KAK8855106.1"/>
    <property type="molecule type" value="Genomic_DNA"/>
</dbReference>
<sequence>MRRTLFLVLNAGFAMSIAVPHDNPGAGANVLRRDGETEFDPDFFFKAKRDGDTEFDPDYFFKN</sequence>
<name>A0ABR2HYZ7_9PEZI</name>
<protein>
    <submittedName>
        <fullName evidence="2">Uncharacterized protein</fullName>
    </submittedName>
</protein>
<evidence type="ECO:0000256" key="1">
    <source>
        <dbReference type="SAM" id="SignalP"/>
    </source>
</evidence>
<keyword evidence="1" id="KW-0732">Signal</keyword>
<accession>A0ABR2HYZ7</accession>
<dbReference type="Proteomes" id="UP001390339">
    <property type="component" value="Unassembled WGS sequence"/>
</dbReference>
<reference evidence="2 3" key="1">
    <citation type="journal article" date="2024" name="IMA Fungus">
        <title>Apiospora arundinis, a panoply of carbohydrate-active enzymes and secondary metabolites.</title>
        <authorList>
            <person name="Sorensen T."/>
            <person name="Petersen C."/>
            <person name="Muurmann A.T."/>
            <person name="Christiansen J.V."/>
            <person name="Brundto M.L."/>
            <person name="Overgaard C.K."/>
            <person name="Boysen A.T."/>
            <person name="Wollenberg R.D."/>
            <person name="Larsen T.O."/>
            <person name="Sorensen J.L."/>
            <person name="Nielsen K.L."/>
            <person name="Sondergaard T.E."/>
        </authorList>
    </citation>
    <scope>NUCLEOTIDE SEQUENCE [LARGE SCALE GENOMIC DNA]</scope>
    <source>
        <strain evidence="2 3">AAU 773</strain>
    </source>
</reference>
<comment type="caution">
    <text evidence="2">The sequence shown here is derived from an EMBL/GenBank/DDBJ whole genome shotgun (WGS) entry which is preliminary data.</text>
</comment>
<feature type="signal peptide" evidence="1">
    <location>
        <begin position="1"/>
        <end position="18"/>
    </location>
</feature>
<organism evidence="2 3">
    <name type="scientific">Apiospora arundinis</name>
    <dbReference type="NCBI Taxonomy" id="335852"/>
    <lineage>
        <taxon>Eukaryota</taxon>
        <taxon>Fungi</taxon>
        <taxon>Dikarya</taxon>
        <taxon>Ascomycota</taxon>
        <taxon>Pezizomycotina</taxon>
        <taxon>Sordariomycetes</taxon>
        <taxon>Xylariomycetidae</taxon>
        <taxon>Amphisphaeriales</taxon>
        <taxon>Apiosporaceae</taxon>
        <taxon>Apiospora</taxon>
    </lineage>
</organism>
<proteinExistence type="predicted"/>
<gene>
    <name evidence="2" type="ORF">PGQ11_011018</name>
</gene>
<keyword evidence="3" id="KW-1185">Reference proteome</keyword>
<evidence type="ECO:0000313" key="3">
    <source>
        <dbReference type="Proteomes" id="UP001390339"/>
    </source>
</evidence>
<evidence type="ECO:0000313" key="2">
    <source>
        <dbReference type="EMBL" id="KAK8855106.1"/>
    </source>
</evidence>